<feature type="transmembrane region" description="Helical" evidence="19">
    <location>
        <begin position="41"/>
        <end position="66"/>
    </location>
</feature>
<dbReference type="PANTHER" id="PTHR13773:SF8">
    <property type="entry name" value="PHOSPHATIDATE CYTIDYLYLTRANSFERASE, PHOTORECEPTOR-SPECIFIC"/>
    <property type="match status" value="1"/>
</dbReference>
<dbReference type="InterPro" id="IPR016720">
    <property type="entry name" value="PC_Trfase_euk"/>
</dbReference>
<keyword evidence="7" id="KW-0444">Lipid biosynthesis</keyword>
<comment type="pathway">
    <text evidence="3">Phospholipid metabolism; CDP-diacylglycerol biosynthesis; CDP-diacylglycerol from sn-glycerol 3-phosphate: step 3/3.</text>
</comment>
<keyword evidence="12" id="KW-0443">Lipid metabolism</keyword>
<evidence type="ECO:0000256" key="18">
    <source>
        <dbReference type="ARBA" id="ARBA00033406"/>
    </source>
</evidence>
<evidence type="ECO:0000256" key="9">
    <source>
        <dbReference type="ARBA" id="ARBA00022692"/>
    </source>
</evidence>
<keyword evidence="15" id="KW-1208">Phospholipid metabolism</keyword>
<proteinExistence type="inferred from homology"/>
<name>A0A914M498_MELIC</name>
<evidence type="ECO:0000256" key="8">
    <source>
        <dbReference type="ARBA" id="ARBA00022679"/>
    </source>
</evidence>
<evidence type="ECO:0000256" key="15">
    <source>
        <dbReference type="ARBA" id="ARBA00023264"/>
    </source>
</evidence>
<evidence type="ECO:0000256" key="6">
    <source>
        <dbReference type="ARBA" id="ARBA00012487"/>
    </source>
</evidence>
<keyword evidence="13 19" id="KW-0472">Membrane</keyword>
<comment type="similarity">
    <text evidence="5">Belongs to the CDS family.</text>
</comment>
<evidence type="ECO:0000256" key="11">
    <source>
        <dbReference type="ARBA" id="ARBA00022989"/>
    </source>
</evidence>
<evidence type="ECO:0000256" key="1">
    <source>
        <dbReference type="ARBA" id="ARBA00001698"/>
    </source>
</evidence>
<evidence type="ECO:0000256" key="10">
    <source>
        <dbReference type="ARBA" id="ARBA00022695"/>
    </source>
</evidence>
<dbReference type="Proteomes" id="UP000887563">
    <property type="component" value="Unplaced"/>
</dbReference>
<dbReference type="GO" id="GO:0008654">
    <property type="term" value="P:phospholipid biosynthetic process"/>
    <property type="evidence" value="ECO:0007669"/>
    <property type="project" value="UniProtKB-KW"/>
</dbReference>
<keyword evidence="11 19" id="KW-1133">Transmembrane helix</keyword>
<evidence type="ECO:0000313" key="21">
    <source>
        <dbReference type="WBParaSite" id="Minc3s01168g21369"/>
    </source>
</evidence>
<dbReference type="WBParaSite" id="Minc3s01168g21369">
    <property type="protein sequence ID" value="Minc3s01168g21369"/>
    <property type="gene ID" value="Minc3s01168g21369"/>
</dbReference>
<organism evidence="20 21">
    <name type="scientific">Meloidogyne incognita</name>
    <name type="common">Southern root-knot nematode worm</name>
    <name type="synonym">Oxyuris incognita</name>
    <dbReference type="NCBI Taxonomy" id="6306"/>
    <lineage>
        <taxon>Eukaryota</taxon>
        <taxon>Metazoa</taxon>
        <taxon>Ecdysozoa</taxon>
        <taxon>Nematoda</taxon>
        <taxon>Chromadorea</taxon>
        <taxon>Rhabditida</taxon>
        <taxon>Tylenchina</taxon>
        <taxon>Tylenchomorpha</taxon>
        <taxon>Tylenchoidea</taxon>
        <taxon>Meloidogynidae</taxon>
        <taxon>Meloidogyninae</taxon>
        <taxon>Meloidogyne</taxon>
        <taxon>Meloidogyne incognita group</taxon>
    </lineage>
</organism>
<keyword evidence="20" id="KW-1185">Reference proteome</keyword>
<evidence type="ECO:0000256" key="4">
    <source>
        <dbReference type="ARBA" id="ARBA00005189"/>
    </source>
</evidence>
<dbReference type="PANTHER" id="PTHR13773">
    <property type="entry name" value="PHOSPHATIDATE CYTIDYLYLTRANSFERASE"/>
    <property type="match status" value="1"/>
</dbReference>
<evidence type="ECO:0000256" key="7">
    <source>
        <dbReference type="ARBA" id="ARBA00022516"/>
    </source>
</evidence>
<evidence type="ECO:0000313" key="20">
    <source>
        <dbReference type="Proteomes" id="UP000887563"/>
    </source>
</evidence>
<reference evidence="21" key="1">
    <citation type="submission" date="2022-11" db="UniProtKB">
        <authorList>
            <consortium name="WormBaseParasite"/>
        </authorList>
    </citation>
    <scope>IDENTIFICATION</scope>
</reference>
<evidence type="ECO:0000256" key="3">
    <source>
        <dbReference type="ARBA" id="ARBA00005119"/>
    </source>
</evidence>
<keyword evidence="9 19" id="KW-0812">Transmembrane</keyword>
<protein>
    <recommendedName>
        <fullName evidence="6">phosphatidate cytidylyltransferase</fullName>
        <ecNumber evidence="6">2.7.7.41</ecNumber>
    </recommendedName>
    <alternativeName>
        <fullName evidence="16">CDP-diacylglycerol synthase</fullName>
    </alternativeName>
    <alternativeName>
        <fullName evidence="17">CDP-diglyceride pyrophosphorylase</fullName>
    </alternativeName>
    <alternativeName>
        <fullName evidence="18">CDP-diglyceride synthase</fullName>
    </alternativeName>
</protein>
<evidence type="ECO:0000256" key="16">
    <source>
        <dbReference type="ARBA" id="ARBA00029893"/>
    </source>
</evidence>
<accession>A0A914M498</accession>
<evidence type="ECO:0000256" key="17">
    <source>
        <dbReference type="ARBA" id="ARBA00032396"/>
    </source>
</evidence>
<comment type="catalytic activity">
    <reaction evidence="1">
        <text>a 1,2-diacyl-sn-glycero-3-phosphate + CTP + H(+) = a CDP-1,2-diacyl-sn-glycerol + diphosphate</text>
        <dbReference type="Rhea" id="RHEA:16229"/>
        <dbReference type="ChEBI" id="CHEBI:15378"/>
        <dbReference type="ChEBI" id="CHEBI:33019"/>
        <dbReference type="ChEBI" id="CHEBI:37563"/>
        <dbReference type="ChEBI" id="CHEBI:58332"/>
        <dbReference type="ChEBI" id="CHEBI:58608"/>
        <dbReference type="EC" id="2.7.7.41"/>
    </reaction>
</comment>
<dbReference type="AlphaFoldDB" id="A0A914M498"/>
<evidence type="ECO:0000256" key="14">
    <source>
        <dbReference type="ARBA" id="ARBA00023209"/>
    </source>
</evidence>
<evidence type="ECO:0000256" key="12">
    <source>
        <dbReference type="ARBA" id="ARBA00023098"/>
    </source>
</evidence>
<dbReference type="EC" id="2.7.7.41" evidence="6"/>
<dbReference type="GO" id="GO:0004605">
    <property type="term" value="F:phosphatidate cytidylyltransferase activity"/>
    <property type="evidence" value="ECO:0007669"/>
    <property type="project" value="UniProtKB-EC"/>
</dbReference>
<evidence type="ECO:0000256" key="13">
    <source>
        <dbReference type="ARBA" id="ARBA00023136"/>
    </source>
</evidence>
<comment type="pathway">
    <text evidence="4">Lipid metabolism.</text>
</comment>
<keyword evidence="10" id="KW-0548">Nucleotidyltransferase</keyword>
<keyword evidence="14" id="KW-0594">Phospholipid biosynthesis</keyword>
<sequence>MKPSKNLFFVLKAVFLLTSDYFFFGESLIDYWGLVLRKDRFLFALIVHHRLISFVLYCFGFIWFVLSLQKGFYL</sequence>
<keyword evidence="8" id="KW-0808">Transferase</keyword>
<dbReference type="GO" id="GO:0005789">
    <property type="term" value="C:endoplasmic reticulum membrane"/>
    <property type="evidence" value="ECO:0007669"/>
    <property type="project" value="TreeGrafter"/>
</dbReference>
<evidence type="ECO:0000256" key="5">
    <source>
        <dbReference type="ARBA" id="ARBA00010185"/>
    </source>
</evidence>
<evidence type="ECO:0000256" key="19">
    <source>
        <dbReference type="SAM" id="Phobius"/>
    </source>
</evidence>
<evidence type="ECO:0000256" key="2">
    <source>
        <dbReference type="ARBA" id="ARBA00004141"/>
    </source>
</evidence>
<comment type="subcellular location">
    <subcellularLocation>
        <location evidence="2">Membrane</location>
        <topology evidence="2">Multi-pass membrane protein</topology>
    </subcellularLocation>
</comment>